<dbReference type="AlphaFoldDB" id="A0A8H5ZQN3"/>
<reference evidence="2" key="1">
    <citation type="submission" date="2019-11" db="EMBL/GenBank/DDBJ databases">
        <title>Bipolaris sorokiniana Genome sequencing.</title>
        <authorList>
            <person name="Wang H."/>
        </authorList>
    </citation>
    <scope>NUCLEOTIDE SEQUENCE</scope>
</reference>
<dbReference type="SUPFAM" id="SSF51905">
    <property type="entry name" value="FAD/NAD(P)-binding domain"/>
    <property type="match status" value="1"/>
</dbReference>
<sequence length="529" mass="57186">MGVVLSTLQDAIKICITTASLLKALSTEFGQALKRASQSPGLPNPNPTQTYWLNDPPYPELANASSSSLPQTADVAIIGSGIAGASVARSLLHERRRSNTSPDEKVVVLEARQLCSGATARNGGHIKPSPYESFSLLSKLFSKARAAALVRFQCLHADYLTAICESEGIEAAQARKVETADFFLDSKSFSKATTESHALKQWLPEIDIAVWNGDEAQKRFGVNESVVGALSYKAGAIWPYRFVTSIWNNLLNEFSHLSVETNTPVESISVPEDAPIGFPYALKTPRGTIFVRKIVHTTNAFASHLVPGLRNRIVGARAHMSAQTPGQKFPHADGTKSWGIIYDDAFDYITQIPPASGDAKGDLMIGGGFKRSLKQGIDQIGLYDDGSVLDPLTITHIAGIFPAIFHPKWGARSELKQVWPGIIGLTGDSIPFVGRLNAKLTGRDIKKRKNTLDGDHQCGEWIAAGFCGEGMVWAWLSGAALGIMIAGTEEDDLPQDPGRPDGKLAEWFPRELLVSDGRLRSANISNLAN</sequence>
<comment type="caution">
    <text evidence="2">The sequence shown here is derived from an EMBL/GenBank/DDBJ whole genome shotgun (WGS) entry which is preliminary data.</text>
</comment>
<dbReference type="InterPro" id="IPR036188">
    <property type="entry name" value="FAD/NAD-bd_sf"/>
</dbReference>
<proteinExistence type="predicted"/>
<dbReference type="Proteomes" id="UP000624244">
    <property type="component" value="Unassembled WGS sequence"/>
</dbReference>
<evidence type="ECO:0000313" key="3">
    <source>
        <dbReference type="Proteomes" id="UP000624244"/>
    </source>
</evidence>
<dbReference type="PANTHER" id="PTHR13847:SF213">
    <property type="entry name" value="DEPENDENT OXIDOREDUCTASE, PUTATIVE-RELATED"/>
    <property type="match status" value="1"/>
</dbReference>
<evidence type="ECO:0000313" key="2">
    <source>
        <dbReference type="EMBL" id="KAF5853431.1"/>
    </source>
</evidence>
<dbReference type="PANTHER" id="PTHR13847">
    <property type="entry name" value="SARCOSINE DEHYDROGENASE-RELATED"/>
    <property type="match status" value="1"/>
</dbReference>
<dbReference type="Gene3D" id="3.50.50.60">
    <property type="entry name" value="FAD/NAD(P)-binding domain"/>
    <property type="match status" value="1"/>
</dbReference>
<protein>
    <recommendedName>
        <fullName evidence="1">FAD dependent oxidoreductase domain-containing protein</fullName>
    </recommendedName>
</protein>
<dbReference type="InterPro" id="IPR006076">
    <property type="entry name" value="FAD-dep_OxRdtase"/>
</dbReference>
<dbReference type="OMA" id="WAWLCGT"/>
<name>A0A8H5ZQN3_COCSA</name>
<accession>A0A8H5ZQN3</accession>
<feature type="domain" description="FAD dependent oxidoreductase" evidence="1">
    <location>
        <begin position="74"/>
        <end position="481"/>
    </location>
</feature>
<dbReference type="Gene3D" id="3.30.9.10">
    <property type="entry name" value="D-Amino Acid Oxidase, subunit A, domain 2"/>
    <property type="match status" value="1"/>
</dbReference>
<dbReference type="Pfam" id="PF01266">
    <property type="entry name" value="DAO"/>
    <property type="match status" value="1"/>
</dbReference>
<gene>
    <name evidence="2" type="ORF">GGP41_002000</name>
</gene>
<evidence type="ECO:0000259" key="1">
    <source>
        <dbReference type="Pfam" id="PF01266"/>
    </source>
</evidence>
<dbReference type="GO" id="GO:0005737">
    <property type="term" value="C:cytoplasm"/>
    <property type="evidence" value="ECO:0007669"/>
    <property type="project" value="TreeGrafter"/>
</dbReference>
<organism evidence="2 3">
    <name type="scientific">Cochliobolus sativus</name>
    <name type="common">Common root rot and spot blotch fungus</name>
    <name type="synonym">Bipolaris sorokiniana</name>
    <dbReference type="NCBI Taxonomy" id="45130"/>
    <lineage>
        <taxon>Eukaryota</taxon>
        <taxon>Fungi</taxon>
        <taxon>Dikarya</taxon>
        <taxon>Ascomycota</taxon>
        <taxon>Pezizomycotina</taxon>
        <taxon>Dothideomycetes</taxon>
        <taxon>Pleosporomycetidae</taxon>
        <taxon>Pleosporales</taxon>
        <taxon>Pleosporineae</taxon>
        <taxon>Pleosporaceae</taxon>
        <taxon>Bipolaris</taxon>
    </lineage>
</organism>
<dbReference type="EMBL" id="WNKQ01000002">
    <property type="protein sequence ID" value="KAF5853431.1"/>
    <property type="molecule type" value="Genomic_DNA"/>
</dbReference>